<dbReference type="PANTHER" id="PTHR33420:SF3">
    <property type="entry name" value="FIMBRIAL SUBUNIT ELFA"/>
    <property type="match status" value="1"/>
</dbReference>
<feature type="domain" description="Fimbrial-type adhesion" evidence="5">
    <location>
        <begin position="200"/>
        <end position="335"/>
    </location>
</feature>
<protein>
    <submittedName>
        <fullName evidence="6">Fimbrial protein</fullName>
    </submittedName>
</protein>
<evidence type="ECO:0000256" key="1">
    <source>
        <dbReference type="ARBA" id="ARBA00004561"/>
    </source>
</evidence>
<evidence type="ECO:0000313" key="6">
    <source>
        <dbReference type="EMBL" id="TBL66610.1"/>
    </source>
</evidence>
<dbReference type="InterPro" id="IPR008966">
    <property type="entry name" value="Adhesion_dom_sf"/>
</dbReference>
<accession>A0ABD7Q2M1</accession>
<sequence length="342" mass="36795">MEGGTMKIKHTSLIIVFNFLLFINYANASCSGTTGLMSFNIGTISIPADAPHSVDTYYYNNPNVAPQSVYINADLSCSYGYTLTGHIYNPVPETDDLEKLMLTDGQWSGLGIKFYNNTVSSSWWNSFRMLSPPNSVKASSSWDKYCFTADCWHNNGDMSIVQSGDIGITGGGSSVKPGPFNTRINAVYTADGYDAMDFIISGVIVTPSCTVDSSSPKQVNLEEIHVIDLEKKGSTAKETSFNIQLTCSGDTDVSLLLDGQEDANTSGQGVLAINKGARMASGVGIQLLFNNSPAELGKDFPVGHATEGAFTIPMTARYFKTTATPVKPGNVVTAVVYILTYY</sequence>
<comment type="subcellular location">
    <subcellularLocation>
        <location evidence="1">Fimbrium</location>
    </subcellularLocation>
</comment>
<dbReference type="InterPro" id="IPR050263">
    <property type="entry name" value="Bact_Fimbrial_Adh_Pro"/>
</dbReference>
<dbReference type="AlphaFoldDB" id="A0ABD7Q2M1"/>
<gene>
    <name evidence="6" type="ORF">EYY96_16670</name>
</gene>
<dbReference type="GO" id="GO:0009289">
    <property type="term" value="C:pilus"/>
    <property type="evidence" value="ECO:0007669"/>
    <property type="project" value="UniProtKB-SubCell"/>
</dbReference>
<evidence type="ECO:0000256" key="3">
    <source>
        <dbReference type="ARBA" id="ARBA00022729"/>
    </source>
</evidence>
<keyword evidence="4" id="KW-0281">Fimbrium</keyword>
<dbReference type="PANTHER" id="PTHR33420">
    <property type="entry name" value="FIMBRIAL SUBUNIT ELFA-RELATED"/>
    <property type="match status" value="1"/>
</dbReference>
<reference evidence="6 7" key="1">
    <citation type="submission" date="2019-02" db="EMBL/GenBank/DDBJ databases">
        <title>Comparative genomic analysis of the Hafnia genus genomes.</title>
        <authorList>
            <person name="Zhiqiu Y."/>
            <person name="Chao Y."/>
            <person name="Yuhui D."/>
            <person name="Di H."/>
            <person name="Bin L."/>
        </authorList>
    </citation>
    <scope>NUCLEOTIDE SEQUENCE [LARGE SCALE GENOMIC DNA]</scope>
    <source>
        <strain evidence="6 7">PCM_1210</strain>
    </source>
</reference>
<evidence type="ECO:0000256" key="4">
    <source>
        <dbReference type="ARBA" id="ARBA00023263"/>
    </source>
</evidence>
<dbReference type="SUPFAM" id="SSF49401">
    <property type="entry name" value="Bacterial adhesins"/>
    <property type="match status" value="1"/>
</dbReference>
<organism evidence="6 7">
    <name type="scientific">Hafnia alvei</name>
    <dbReference type="NCBI Taxonomy" id="569"/>
    <lineage>
        <taxon>Bacteria</taxon>
        <taxon>Pseudomonadati</taxon>
        <taxon>Pseudomonadota</taxon>
        <taxon>Gammaproteobacteria</taxon>
        <taxon>Enterobacterales</taxon>
        <taxon>Hafniaceae</taxon>
        <taxon>Hafnia</taxon>
    </lineage>
</organism>
<dbReference type="Proteomes" id="UP000291600">
    <property type="component" value="Unassembled WGS sequence"/>
</dbReference>
<evidence type="ECO:0000256" key="2">
    <source>
        <dbReference type="ARBA" id="ARBA00006671"/>
    </source>
</evidence>
<keyword evidence="3" id="KW-0732">Signal</keyword>
<comment type="similarity">
    <text evidence="2">Belongs to the fimbrial protein family.</text>
</comment>
<proteinExistence type="inferred from homology"/>
<dbReference type="EMBL" id="SITJ01000076">
    <property type="protein sequence ID" value="TBL66610.1"/>
    <property type="molecule type" value="Genomic_DNA"/>
</dbReference>
<evidence type="ECO:0000313" key="7">
    <source>
        <dbReference type="Proteomes" id="UP000291600"/>
    </source>
</evidence>
<dbReference type="InterPro" id="IPR036937">
    <property type="entry name" value="Adhesion_dom_fimbrial_sf"/>
</dbReference>
<name>A0ABD7Q2M1_HAFAL</name>
<dbReference type="Pfam" id="PF00419">
    <property type="entry name" value="Fimbrial"/>
    <property type="match status" value="1"/>
</dbReference>
<dbReference type="Gene3D" id="2.60.40.1090">
    <property type="entry name" value="Fimbrial-type adhesion domain"/>
    <property type="match status" value="1"/>
</dbReference>
<comment type="caution">
    <text evidence="6">The sequence shown here is derived from an EMBL/GenBank/DDBJ whole genome shotgun (WGS) entry which is preliminary data.</text>
</comment>
<dbReference type="InterPro" id="IPR000259">
    <property type="entry name" value="Adhesion_dom_fimbrial"/>
</dbReference>
<evidence type="ECO:0000259" key="5">
    <source>
        <dbReference type="Pfam" id="PF00419"/>
    </source>
</evidence>